<dbReference type="EMBL" id="AP022324">
    <property type="protein sequence ID" value="BBU46970.1"/>
    <property type="molecule type" value="Genomic_DNA"/>
</dbReference>
<proteinExistence type="predicted"/>
<sequence length="248" mass="27760">MSETNSAQGGAFTVPTLASGYVSRTANQPVFGVRRPLWRSDDDQRKLWRDEHSKVRTSVWQRDNYTCRFCGFKSAKYQELHALDGNAENCTKENLITACNLCRQVHHLGACAMNGTGFFVAVQELTQTEINNIARCIYVNELLGDVAVNEKLTSLLAAFQFRGSDTLKEIFGGEVITVLGVAETLASKTLVSDEEYERRAEWLAPLRLFPTKSAFKDGQLDYYAANNRALFLPDNWSALTGQLLKNFA</sequence>
<evidence type="ECO:0000313" key="2">
    <source>
        <dbReference type="Proteomes" id="UP000464661"/>
    </source>
</evidence>
<dbReference type="Proteomes" id="UP000464661">
    <property type="component" value="Chromosome"/>
</dbReference>
<evidence type="ECO:0000313" key="1">
    <source>
        <dbReference type="EMBL" id="BBU46970.1"/>
    </source>
</evidence>
<dbReference type="AlphaFoldDB" id="A0A7U6M6T3"/>
<gene>
    <name evidence="1" type="ORF">PPTS312_48850</name>
</gene>
<name>A0A7U6M6T3_PSEPU</name>
<protein>
    <recommendedName>
        <fullName evidence="3">HNH endonuclease</fullName>
    </recommendedName>
</protein>
<evidence type="ECO:0008006" key="3">
    <source>
        <dbReference type="Google" id="ProtNLM"/>
    </source>
</evidence>
<accession>A0A7U6M6T3</accession>
<organism evidence="1 2">
    <name type="scientific">Pseudomonas putida</name>
    <name type="common">Arthrobacter siderocapsulatus</name>
    <dbReference type="NCBI Taxonomy" id="303"/>
    <lineage>
        <taxon>Bacteria</taxon>
        <taxon>Pseudomonadati</taxon>
        <taxon>Pseudomonadota</taxon>
        <taxon>Gammaproteobacteria</taxon>
        <taxon>Pseudomonadales</taxon>
        <taxon>Pseudomonadaceae</taxon>
        <taxon>Pseudomonas</taxon>
    </lineage>
</organism>
<reference evidence="1 2" key="1">
    <citation type="submission" date="2020-01" db="EMBL/GenBank/DDBJ databases">
        <title>Complete Genome Sequence of Pseudomonas putida Strain TS312, Harboring the HdtS type N-acyl-homoserine Lactone Synthase, Isolated from a Paper Mill.</title>
        <authorList>
            <person name="Hosoe A."/>
            <person name="Suenaga T."/>
            <person name="Sugi T."/>
            <person name="Izumi T."/>
            <person name="Nagai N."/>
            <person name="Terada A."/>
        </authorList>
    </citation>
    <scope>NUCLEOTIDE SEQUENCE [LARGE SCALE GENOMIC DNA]</scope>
    <source>
        <strain evidence="1 2">TS312</strain>
    </source>
</reference>
<dbReference type="RefSeq" id="WP_019097478.1">
    <property type="nucleotide sequence ID" value="NZ_AP022324.1"/>
</dbReference>